<protein>
    <recommendedName>
        <fullName evidence="5">Cell division protein FtsL</fullName>
    </recommendedName>
</protein>
<evidence type="ECO:0000256" key="2">
    <source>
        <dbReference type="SAM" id="Phobius"/>
    </source>
</evidence>
<comment type="caution">
    <text evidence="3">The sequence shown here is derived from an EMBL/GenBank/DDBJ whole genome shotgun (WGS) entry which is preliminary data.</text>
</comment>
<dbReference type="AlphaFoldDB" id="A0A3E3K1K4"/>
<keyword evidence="2" id="KW-1133">Transmembrane helix</keyword>
<dbReference type="GeneID" id="97193218"/>
<keyword evidence="2" id="KW-0472">Membrane</keyword>
<evidence type="ECO:0000313" key="4">
    <source>
        <dbReference type="Proteomes" id="UP000261080"/>
    </source>
</evidence>
<feature type="transmembrane region" description="Helical" evidence="2">
    <location>
        <begin position="56"/>
        <end position="78"/>
    </location>
</feature>
<gene>
    <name evidence="3" type="ORF">DW016_10475</name>
</gene>
<evidence type="ECO:0008006" key="5">
    <source>
        <dbReference type="Google" id="ProtNLM"/>
    </source>
</evidence>
<dbReference type="Proteomes" id="UP000261080">
    <property type="component" value="Unassembled WGS sequence"/>
</dbReference>
<organism evidence="3 4">
    <name type="scientific">Sellimonas intestinalis</name>
    <dbReference type="NCBI Taxonomy" id="1653434"/>
    <lineage>
        <taxon>Bacteria</taxon>
        <taxon>Bacillati</taxon>
        <taxon>Bacillota</taxon>
        <taxon>Clostridia</taxon>
        <taxon>Lachnospirales</taxon>
        <taxon>Lachnospiraceae</taxon>
        <taxon>Sellimonas</taxon>
    </lineage>
</organism>
<dbReference type="OrthoDB" id="2051525at2"/>
<name>A0A3E3K1K4_9FIRM</name>
<dbReference type="RefSeq" id="WP_024732983.1">
    <property type="nucleotide sequence ID" value="NZ_BAABYU010000001.1"/>
</dbReference>
<accession>A0A3E3K1K4</accession>
<dbReference type="EMBL" id="QVLX01000005">
    <property type="protein sequence ID" value="RGE86472.1"/>
    <property type="molecule type" value="Genomic_DNA"/>
</dbReference>
<keyword evidence="2" id="KW-0812">Transmembrane</keyword>
<sequence>MASGKKRRTHNEAYMYDNLVRVRRPQIHQEAGYYEEEARTVSPQTKKNQRRAMKLGFGYVTFFAGAVAVALFVCFHYLGAQADLEQKTRKIESLRTEITSLKEKNTSEYNHIANSVNLDEVQQRAAELGMVYAEDSQIVKYQSAGDHKIRQYESIPEDGEATDK</sequence>
<evidence type="ECO:0000256" key="1">
    <source>
        <dbReference type="SAM" id="Coils"/>
    </source>
</evidence>
<reference evidence="3 4" key="1">
    <citation type="submission" date="2018-08" db="EMBL/GenBank/DDBJ databases">
        <title>A genome reference for cultivated species of the human gut microbiota.</title>
        <authorList>
            <person name="Zou Y."/>
            <person name="Xue W."/>
            <person name="Luo G."/>
        </authorList>
    </citation>
    <scope>NUCLEOTIDE SEQUENCE [LARGE SCALE GENOMIC DNA]</scope>
    <source>
        <strain evidence="3 4">AF37-2AT</strain>
    </source>
</reference>
<keyword evidence="1" id="KW-0175">Coiled coil</keyword>
<feature type="coiled-coil region" evidence="1">
    <location>
        <begin position="77"/>
        <end position="104"/>
    </location>
</feature>
<keyword evidence="4" id="KW-1185">Reference proteome</keyword>
<proteinExistence type="predicted"/>
<evidence type="ECO:0000313" key="3">
    <source>
        <dbReference type="EMBL" id="RGE86472.1"/>
    </source>
</evidence>